<accession>A0A6J4KAB1</accession>
<protein>
    <submittedName>
        <fullName evidence="2">Uncharacterized protein</fullName>
    </submittedName>
</protein>
<gene>
    <name evidence="2" type="ORF">AVDCRST_MAG84-12</name>
</gene>
<dbReference type="AlphaFoldDB" id="A0A6J4KAB1"/>
<proteinExistence type="predicted"/>
<dbReference type="EMBL" id="CADCTZ010000002">
    <property type="protein sequence ID" value="CAA9299647.1"/>
    <property type="molecule type" value="Genomic_DNA"/>
</dbReference>
<name>A0A6J4KAB1_9CYAN</name>
<evidence type="ECO:0000313" key="2">
    <source>
        <dbReference type="EMBL" id="CAA9299647.1"/>
    </source>
</evidence>
<sequence>MPTPQENLLFVERASCPFLKMTPHLSLKEEGRHDTDSETDKQIGNGGNGIAVSLPPNNHEHSMRDVTIARLIFGKRPGVLS</sequence>
<organism evidence="2">
    <name type="scientific">uncultured Microcoleus sp</name>
    <dbReference type="NCBI Taxonomy" id="259945"/>
    <lineage>
        <taxon>Bacteria</taxon>
        <taxon>Bacillati</taxon>
        <taxon>Cyanobacteriota</taxon>
        <taxon>Cyanophyceae</taxon>
        <taxon>Oscillatoriophycideae</taxon>
        <taxon>Oscillatoriales</taxon>
        <taxon>Microcoleaceae</taxon>
        <taxon>Microcoleus</taxon>
        <taxon>environmental samples</taxon>
    </lineage>
</organism>
<reference evidence="2" key="1">
    <citation type="submission" date="2020-02" db="EMBL/GenBank/DDBJ databases">
        <authorList>
            <person name="Meier V. D."/>
        </authorList>
    </citation>
    <scope>NUCLEOTIDE SEQUENCE</scope>
    <source>
        <strain evidence="2">AVDCRST_MAG84</strain>
    </source>
</reference>
<evidence type="ECO:0000256" key="1">
    <source>
        <dbReference type="SAM" id="MobiDB-lite"/>
    </source>
</evidence>
<feature type="compositionally biased region" description="Basic and acidic residues" evidence="1">
    <location>
        <begin position="28"/>
        <end position="41"/>
    </location>
</feature>
<feature type="region of interest" description="Disordered" evidence="1">
    <location>
        <begin position="28"/>
        <end position="59"/>
    </location>
</feature>